<dbReference type="Proteomes" id="UP000028933">
    <property type="component" value="Chromosome"/>
</dbReference>
<dbReference type="STRING" id="1338011.BD94_1692"/>
<evidence type="ECO:0000313" key="1">
    <source>
        <dbReference type="EMBL" id="AIL45467.1"/>
    </source>
</evidence>
<protein>
    <submittedName>
        <fullName evidence="1">Uncharacterized protein</fullName>
    </submittedName>
</protein>
<dbReference type="eggNOG" id="COG3520">
    <property type="taxonomic scope" value="Bacteria"/>
</dbReference>
<reference evidence="1" key="2">
    <citation type="journal article" date="2015" name="Genome Biol. Evol.">
        <title>Complete Genome Sequence and Transcriptomic Analysis of the Novel Pathogen Elizabethkingia anophelis in Response to Oxidative Stress.</title>
        <authorList>
            <person name="Li Y."/>
            <person name="Liu Y."/>
            <person name="Chew S.C."/>
            <person name="Tay M."/>
            <person name="Salido M.M."/>
            <person name="Teo J."/>
            <person name="Lauro F.M."/>
            <person name="Givskov M."/>
            <person name="Yang L."/>
        </authorList>
    </citation>
    <scope>NUCLEOTIDE SEQUENCE</scope>
    <source>
        <strain evidence="1">NUHP1</strain>
    </source>
</reference>
<reference evidence="1" key="1">
    <citation type="journal article" date="2013" name="Lancet">
        <title>First case of E anophelis outbreak in an intensive-care unit.</title>
        <authorList>
            <person name="Teo J."/>
            <person name="Tan S.Y."/>
            <person name="Tay M."/>
            <person name="Ding Y."/>
            <person name="Kjelleberg S."/>
            <person name="Givskov M."/>
            <person name="Lin R.T."/>
            <person name="Yang L."/>
        </authorList>
    </citation>
    <scope>NUCLEOTIDE SEQUENCE [LARGE SCALE GENOMIC DNA]</scope>
    <source>
        <strain evidence="1">NUHP1</strain>
    </source>
</reference>
<evidence type="ECO:0000313" key="2">
    <source>
        <dbReference type="Proteomes" id="UP000028933"/>
    </source>
</evidence>
<sequence length="314" mass="36343">MLNGEGSFTDRKYNQLQTDFRVEAVAANILKYYDTQANIYIKRIGLNDRAYLKDIKGITTSSYDLDEENIIIETYREGIYDYLPEGIFHPPSLGASSTNIDSVVREIRKQKAVEDDARKFFQPFELEFFYTHVSALLKESEFDAENKTNALLEFACELWPVLRKIDQKSAKILVHILPFIHEVRGNKNWIEKFLSAFLNVPVNISFLPNTVEEQDDKEGITALGNARLGVTFIPTGKHMDGDRNWMINIGTIPYDEIHRYIPGSSFRELLRELYDFFTPVSVKIFENFITEKKDESFVLSIDNELNRLGYSTFL</sequence>
<accession>A0A077ED96</accession>
<dbReference type="HOGENOM" id="CLU_076544_1_0_10"/>
<organism evidence="1 2">
    <name type="scientific">Elizabethkingia anophelis NUHP1</name>
    <dbReference type="NCBI Taxonomy" id="1338011"/>
    <lineage>
        <taxon>Bacteria</taxon>
        <taxon>Pseudomonadati</taxon>
        <taxon>Bacteroidota</taxon>
        <taxon>Flavobacteriia</taxon>
        <taxon>Flavobacteriales</taxon>
        <taxon>Weeksellaceae</taxon>
        <taxon>Elizabethkingia</taxon>
    </lineage>
</organism>
<dbReference type="Pfam" id="PF06996">
    <property type="entry name" value="T6SS_TssG"/>
    <property type="match status" value="1"/>
</dbReference>
<proteinExistence type="predicted"/>
<gene>
    <name evidence="1" type="ORF">BD94_1692</name>
</gene>
<dbReference type="GeneID" id="56686501"/>
<dbReference type="RefSeq" id="WP_009091171.1">
    <property type="nucleotide sequence ID" value="NZ_CP007547.1"/>
</dbReference>
<dbReference type="AlphaFoldDB" id="A0A077ED96"/>
<dbReference type="EMBL" id="CP007547">
    <property type="protein sequence ID" value="AIL45467.1"/>
    <property type="molecule type" value="Genomic_DNA"/>
</dbReference>
<name>A0A077ED96_9FLAO</name>
<dbReference type="KEGG" id="eao:BD94_1692"/>
<dbReference type="InterPro" id="IPR010732">
    <property type="entry name" value="T6SS_TssG-like"/>
</dbReference>